<protein>
    <recommendedName>
        <fullName evidence="5">Protein kinase domain-containing protein</fullName>
    </recommendedName>
</protein>
<feature type="region of interest" description="Disordered" evidence="1">
    <location>
        <begin position="439"/>
        <end position="481"/>
    </location>
</feature>
<keyword evidence="2" id="KW-0472">Membrane</keyword>
<evidence type="ECO:0000313" key="4">
    <source>
        <dbReference type="Proteomes" id="UP000824998"/>
    </source>
</evidence>
<proteinExistence type="predicted"/>
<keyword evidence="2" id="KW-1133">Transmembrane helix</keyword>
<evidence type="ECO:0008006" key="5">
    <source>
        <dbReference type="Google" id="ProtNLM"/>
    </source>
</evidence>
<dbReference type="Proteomes" id="UP000824998">
    <property type="component" value="Unassembled WGS sequence"/>
</dbReference>
<dbReference type="PANTHER" id="PTHR37542">
    <property type="entry name" value="HELO DOMAIN-CONTAINING PROTEIN-RELATED"/>
    <property type="match status" value="1"/>
</dbReference>
<dbReference type="OrthoDB" id="1911848at2759"/>
<sequence>MDIYSTASTAIRDIYAITVYIRTVIKDVENRSQDQIDIQDELDHDFGFLETFHAVVFNDSSQWFESLPESLQRDVNYNLTRLRRCLDAYENVALKHGLNLSEAYSSLERQAEQIDPNGLGTSSKEASRAKAGSLRSRLEEKMKKLRLEKKLNEITWALFDKEEVLKLVGQYGKWTRELRQTLILIILASAKLGNVTRADLGGKDGAGISNSLGVTKEVRRQIRANLEHPKDFPPLEGDFVPDHDGDTIAASPYTTGIFTDRDSGEFPVIMERHTFAIIGDDKSERQKQEMKLELVRRLAWLFMNSGMTPICLLGCLGFYATRKTKLFLTLHDWINPIESKAHQLTQRERKEKWKVLQEKYKILEERNKLEAERNKSKPELSSRFFLAWALASTIYNIHASGWVHKNIWSRGVLIFPTSNISSLDQRNIPYLPGWSVSRPQTEESRNVSKFQQEGAEEDDPDENLKIEDQPEGTTNSDSEYDEHFEQTTLPGYDLEHELYRHPERYQGGTTTYENKHDLYSLGVLLLEIGLWSTISIDMSTAISRARESPSRPPDNIMEKIKERLWTTSKDRRLAAQMGSEYVEIVQRCLMGRFEHLKGNSGANVERDDRGNAELTREFHRLVVEPLRVRASLF</sequence>
<dbReference type="PANTHER" id="PTHR37542:SF1">
    <property type="entry name" value="PRION-INHIBITION AND PROPAGATION HELO DOMAIN-CONTAINING PROTEIN"/>
    <property type="match status" value="1"/>
</dbReference>
<gene>
    <name evidence="3" type="ORF">BJ875DRAFT_528878</name>
</gene>
<dbReference type="Gene3D" id="1.10.510.10">
    <property type="entry name" value="Transferase(Phosphotransferase) domain 1"/>
    <property type="match status" value="1"/>
</dbReference>
<evidence type="ECO:0000256" key="1">
    <source>
        <dbReference type="SAM" id="MobiDB-lite"/>
    </source>
</evidence>
<accession>A0A9P7Y701</accession>
<evidence type="ECO:0000256" key="2">
    <source>
        <dbReference type="SAM" id="Phobius"/>
    </source>
</evidence>
<reference evidence="3" key="1">
    <citation type="journal article" date="2021" name="IMA Fungus">
        <title>Genomic characterization of three marine fungi, including Emericellopsis atlantica sp. nov. with signatures of a generalist lifestyle and marine biomass degradation.</title>
        <authorList>
            <person name="Hagestad O.C."/>
            <person name="Hou L."/>
            <person name="Andersen J.H."/>
            <person name="Hansen E.H."/>
            <person name="Altermark B."/>
            <person name="Li C."/>
            <person name="Kuhnert E."/>
            <person name="Cox R.J."/>
            <person name="Crous P.W."/>
            <person name="Spatafora J.W."/>
            <person name="Lail K."/>
            <person name="Amirebrahimi M."/>
            <person name="Lipzen A."/>
            <person name="Pangilinan J."/>
            <person name="Andreopoulos W."/>
            <person name="Hayes R.D."/>
            <person name="Ng V."/>
            <person name="Grigoriev I.V."/>
            <person name="Jackson S.A."/>
            <person name="Sutton T.D.S."/>
            <person name="Dobson A.D.W."/>
            <person name="Rama T."/>
        </authorList>
    </citation>
    <scope>NUCLEOTIDE SEQUENCE</scope>
    <source>
        <strain evidence="3">TRa018bII</strain>
    </source>
</reference>
<feature type="transmembrane region" description="Helical" evidence="2">
    <location>
        <begin position="298"/>
        <end position="320"/>
    </location>
</feature>
<dbReference type="InterPro" id="IPR011009">
    <property type="entry name" value="Kinase-like_dom_sf"/>
</dbReference>
<dbReference type="AlphaFoldDB" id="A0A9P7Y701"/>
<keyword evidence="4" id="KW-1185">Reference proteome</keyword>
<dbReference type="EMBL" id="MU252099">
    <property type="protein sequence ID" value="KAG9228082.1"/>
    <property type="molecule type" value="Genomic_DNA"/>
</dbReference>
<organism evidence="3 4">
    <name type="scientific">Amylocarpus encephaloides</name>
    <dbReference type="NCBI Taxonomy" id="45428"/>
    <lineage>
        <taxon>Eukaryota</taxon>
        <taxon>Fungi</taxon>
        <taxon>Dikarya</taxon>
        <taxon>Ascomycota</taxon>
        <taxon>Pezizomycotina</taxon>
        <taxon>Leotiomycetes</taxon>
        <taxon>Helotiales</taxon>
        <taxon>Helotiales incertae sedis</taxon>
        <taxon>Amylocarpus</taxon>
    </lineage>
</organism>
<feature type="region of interest" description="Disordered" evidence="1">
    <location>
        <begin position="114"/>
        <end position="133"/>
    </location>
</feature>
<dbReference type="SUPFAM" id="SSF56112">
    <property type="entry name" value="Protein kinase-like (PK-like)"/>
    <property type="match status" value="1"/>
</dbReference>
<comment type="caution">
    <text evidence="3">The sequence shown here is derived from an EMBL/GenBank/DDBJ whole genome shotgun (WGS) entry which is preliminary data.</text>
</comment>
<name>A0A9P7Y701_9HELO</name>
<evidence type="ECO:0000313" key="3">
    <source>
        <dbReference type="EMBL" id="KAG9228082.1"/>
    </source>
</evidence>
<keyword evidence="2" id="KW-0812">Transmembrane</keyword>